<proteinExistence type="inferred from homology"/>
<comment type="caution">
    <text evidence="6">The sequence shown here is derived from an EMBL/GenBank/DDBJ whole genome shotgun (WGS) entry which is preliminary data.</text>
</comment>
<reference evidence="6 7" key="1">
    <citation type="submission" date="2017-05" db="EMBL/GenBank/DDBJ databases">
        <title>The Genome Sequence of Tsuchiyaea wingfieldii DSM 27421.</title>
        <authorList>
            <person name="Cuomo C."/>
            <person name="Passer A."/>
            <person name="Billmyre B."/>
            <person name="Heitman J."/>
        </authorList>
    </citation>
    <scope>NUCLEOTIDE SEQUENCE [LARGE SCALE GENOMIC DNA]</scope>
    <source>
        <strain evidence="6 7">DSM 27421</strain>
    </source>
</reference>
<keyword evidence="3 4" id="KW-0687">Ribonucleoprotein</keyword>
<evidence type="ECO:0000256" key="3">
    <source>
        <dbReference type="ARBA" id="ARBA00023274"/>
    </source>
</evidence>
<dbReference type="Gene3D" id="3.90.470.10">
    <property type="entry name" value="Ribosomal protein L22/L17"/>
    <property type="match status" value="1"/>
</dbReference>
<keyword evidence="7" id="KW-1185">Reference proteome</keyword>
<evidence type="ECO:0000313" key="7">
    <source>
        <dbReference type="Proteomes" id="UP000322245"/>
    </source>
</evidence>
<evidence type="ECO:0000256" key="1">
    <source>
        <dbReference type="ARBA" id="ARBA00009451"/>
    </source>
</evidence>
<dbReference type="InterPro" id="IPR001063">
    <property type="entry name" value="Ribosomal_uL22"/>
</dbReference>
<dbReference type="Pfam" id="PF00237">
    <property type="entry name" value="Ribosomal_L22"/>
    <property type="match status" value="1"/>
</dbReference>
<dbReference type="Proteomes" id="UP000322245">
    <property type="component" value="Unassembled WGS sequence"/>
</dbReference>
<comment type="similarity">
    <text evidence="1 4">Belongs to the universal ribosomal protein uL22 family.</text>
</comment>
<dbReference type="AlphaFoldDB" id="A0A5D3AQ53"/>
<protein>
    <recommendedName>
        <fullName evidence="8">Ribosomal protein L22</fullName>
    </recommendedName>
</protein>
<organism evidence="6 7">
    <name type="scientific">Cryptococcus floricola</name>
    <dbReference type="NCBI Taxonomy" id="2591691"/>
    <lineage>
        <taxon>Eukaryota</taxon>
        <taxon>Fungi</taxon>
        <taxon>Dikarya</taxon>
        <taxon>Basidiomycota</taxon>
        <taxon>Agaricomycotina</taxon>
        <taxon>Tremellomycetes</taxon>
        <taxon>Tremellales</taxon>
        <taxon>Cryptococcaceae</taxon>
        <taxon>Cryptococcus</taxon>
    </lineage>
</organism>
<evidence type="ECO:0000256" key="2">
    <source>
        <dbReference type="ARBA" id="ARBA00022980"/>
    </source>
</evidence>
<feature type="region of interest" description="Disordered" evidence="5">
    <location>
        <begin position="52"/>
        <end position="102"/>
    </location>
</feature>
<dbReference type="InterPro" id="IPR036394">
    <property type="entry name" value="Ribosomal_uL22_sf"/>
</dbReference>
<keyword evidence="2 4" id="KW-0689">Ribosomal protein</keyword>
<gene>
    <name evidence="6" type="ORF">B9479_006619</name>
</gene>
<dbReference type="InterPro" id="IPR047867">
    <property type="entry name" value="Ribosomal_uL22_bac/org-type"/>
</dbReference>
<evidence type="ECO:0000256" key="5">
    <source>
        <dbReference type="SAM" id="MobiDB-lite"/>
    </source>
</evidence>
<dbReference type="EMBL" id="NIDF01000117">
    <property type="protein sequence ID" value="TYJ52768.1"/>
    <property type="molecule type" value="Genomic_DNA"/>
</dbReference>
<evidence type="ECO:0000256" key="4">
    <source>
        <dbReference type="RuleBase" id="RU004005"/>
    </source>
</evidence>
<dbReference type="GO" id="GO:0006412">
    <property type="term" value="P:translation"/>
    <property type="evidence" value="ECO:0007669"/>
    <property type="project" value="InterPro"/>
</dbReference>
<dbReference type="GO" id="GO:0003735">
    <property type="term" value="F:structural constituent of ribosome"/>
    <property type="evidence" value="ECO:0007669"/>
    <property type="project" value="InterPro"/>
</dbReference>
<dbReference type="PANTHER" id="PTHR13501">
    <property type="entry name" value="CHLOROPLAST 50S RIBOSOMAL PROTEIN L22-RELATED"/>
    <property type="match status" value="1"/>
</dbReference>
<feature type="compositionally biased region" description="Polar residues" evidence="5">
    <location>
        <begin position="52"/>
        <end position="61"/>
    </location>
</feature>
<feature type="compositionally biased region" description="Polar residues" evidence="5">
    <location>
        <begin position="70"/>
        <end position="90"/>
    </location>
</feature>
<sequence length="258" mass="28826">MARPLRSVLTIAGSSLAGPSRLATRARAPVQVRTAWNMADFSRNLRLPWSKENASTTSTTDEPLPAQITDEPTSSSDAQGNLFDSVTSPVKDTPKNKKKLAKRGTNFEWTEHSYSSAPHKISPRKLNLLSRQIAGLPVDEAIVQMQFSEKRASKWVKSTLALARDHAMDKNLKRDKLVVSEAWVSKGQKISRIDIKGRGKYGILHHQSARIHVVLREGSTLAEKQKVQYAKAIRKVRSAGQVREDTPLRRKVVSGWTW</sequence>
<dbReference type="SUPFAM" id="SSF54843">
    <property type="entry name" value="Ribosomal protein L22"/>
    <property type="match status" value="1"/>
</dbReference>
<dbReference type="GO" id="GO:0005762">
    <property type="term" value="C:mitochondrial large ribosomal subunit"/>
    <property type="evidence" value="ECO:0007669"/>
    <property type="project" value="TreeGrafter"/>
</dbReference>
<accession>A0A5D3AQ53</accession>
<dbReference type="PANTHER" id="PTHR13501:SF8">
    <property type="entry name" value="LARGE RIBOSOMAL SUBUNIT PROTEIN UL22M"/>
    <property type="match status" value="1"/>
</dbReference>
<evidence type="ECO:0000313" key="6">
    <source>
        <dbReference type="EMBL" id="TYJ52768.1"/>
    </source>
</evidence>
<name>A0A5D3AQ53_9TREE</name>
<evidence type="ECO:0008006" key="8">
    <source>
        <dbReference type="Google" id="ProtNLM"/>
    </source>
</evidence>